<comment type="catalytic activity">
    <reaction evidence="11">
        <text>malonyl-[ACP] + acetyl-CoA + H(+) = 3-oxobutanoyl-[ACP] + CO2 + CoA</text>
        <dbReference type="Rhea" id="RHEA:12080"/>
        <dbReference type="Rhea" id="RHEA-COMP:9623"/>
        <dbReference type="Rhea" id="RHEA-COMP:9625"/>
        <dbReference type="ChEBI" id="CHEBI:15378"/>
        <dbReference type="ChEBI" id="CHEBI:16526"/>
        <dbReference type="ChEBI" id="CHEBI:57287"/>
        <dbReference type="ChEBI" id="CHEBI:57288"/>
        <dbReference type="ChEBI" id="CHEBI:78449"/>
        <dbReference type="ChEBI" id="CHEBI:78450"/>
        <dbReference type="EC" id="2.3.1.180"/>
    </reaction>
    <physiologicalReaction direction="left-to-right" evidence="11">
        <dbReference type="Rhea" id="RHEA:12081"/>
    </physiologicalReaction>
</comment>
<evidence type="ECO:0000256" key="3">
    <source>
        <dbReference type="ARBA" id="ARBA00012333"/>
    </source>
</evidence>
<keyword evidence="7 12" id="KW-0443">Lipid metabolism</keyword>
<dbReference type="InterPro" id="IPR013747">
    <property type="entry name" value="ACP_syn_III_C"/>
</dbReference>
<evidence type="ECO:0000256" key="10">
    <source>
        <dbReference type="ARBA" id="ARBA00023315"/>
    </source>
</evidence>
<evidence type="ECO:0000256" key="11">
    <source>
        <dbReference type="ARBA" id="ARBA00051096"/>
    </source>
</evidence>
<evidence type="ECO:0000259" key="13">
    <source>
        <dbReference type="Pfam" id="PF08541"/>
    </source>
</evidence>
<feature type="region of interest" description="ACP-binding" evidence="12">
    <location>
        <begin position="252"/>
        <end position="256"/>
    </location>
</feature>
<dbReference type="AlphaFoldDB" id="A0A8J6N7C4"/>
<comment type="caution">
    <text evidence="15">The sequence shown here is derived from an EMBL/GenBank/DDBJ whole genome shotgun (WGS) entry which is preliminary data.</text>
</comment>
<comment type="subunit">
    <text evidence="12">Homodimer.</text>
</comment>
<evidence type="ECO:0000256" key="6">
    <source>
        <dbReference type="ARBA" id="ARBA00022832"/>
    </source>
</evidence>
<dbReference type="InterPro" id="IPR013751">
    <property type="entry name" value="ACP_syn_III_N"/>
</dbReference>
<dbReference type="PANTHER" id="PTHR43091:SF1">
    <property type="entry name" value="BETA-KETOACYL-[ACYL-CARRIER-PROTEIN] SYNTHASE III, CHLOROPLASTIC"/>
    <property type="match status" value="1"/>
</dbReference>
<dbReference type="NCBIfam" id="NF006829">
    <property type="entry name" value="PRK09352.1"/>
    <property type="match status" value="1"/>
</dbReference>
<reference evidence="15 16" key="1">
    <citation type="submission" date="2020-08" db="EMBL/GenBank/DDBJ databases">
        <title>Bridging the membrane lipid divide: bacteria of the FCB group superphylum have the potential to synthesize archaeal ether lipids.</title>
        <authorList>
            <person name="Villanueva L."/>
            <person name="Von Meijenfeldt F.A.B."/>
            <person name="Westbye A.B."/>
            <person name="Yadav S."/>
            <person name="Hopmans E.C."/>
            <person name="Dutilh B.E."/>
            <person name="Sinninghe Damste J.S."/>
        </authorList>
    </citation>
    <scope>NUCLEOTIDE SEQUENCE [LARGE SCALE GENOMIC DNA]</scope>
    <source>
        <strain evidence="15">NIOZ-UU81</strain>
    </source>
</reference>
<name>A0A8J6N7C4_9BACT</name>
<comment type="pathway">
    <text evidence="1 12">Lipid metabolism; fatty acid biosynthesis.</text>
</comment>
<dbReference type="SUPFAM" id="SSF53901">
    <property type="entry name" value="Thiolase-like"/>
    <property type="match status" value="1"/>
</dbReference>
<evidence type="ECO:0000256" key="4">
    <source>
        <dbReference type="ARBA" id="ARBA00022516"/>
    </source>
</evidence>
<dbReference type="Proteomes" id="UP000599024">
    <property type="component" value="Unassembled WGS sequence"/>
</dbReference>
<sequence length="324" mass="34980">MGSVILGTGSCLPKRVRTNDDLARIVDTSDEWIRTRTGIQTRRIGEAGDETYRLAAKAAEKALSMAGVAAEELDLIVVGTITSHMLMPSTACFVQKEIGATKAFAFDLNAACSGFLYGLDLADQYVRADASRKILVIGAETLSTRTNWEDRNTCVLFGDGAGAVVLGSGSQGRGLVGSNLRSDGRLWSLLHMHAPVSNNADLEQADNPGVHIIMEGREVFKYAVKAMETAISDLLAREGVTLDEIDLFIPHQANIRILNKLVERVGIPLEKVFINVWKYGNTSAASIPIALDEANREGRLQPGTKLLVCSFGGGFTWGATLINW</sequence>
<dbReference type="Gene3D" id="3.40.47.10">
    <property type="match status" value="1"/>
</dbReference>
<evidence type="ECO:0000256" key="9">
    <source>
        <dbReference type="ARBA" id="ARBA00023268"/>
    </source>
</evidence>
<dbReference type="EC" id="2.3.1.180" evidence="3 12"/>
<evidence type="ECO:0000313" key="16">
    <source>
        <dbReference type="Proteomes" id="UP000599024"/>
    </source>
</evidence>
<evidence type="ECO:0000256" key="5">
    <source>
        <dbReference type="ARBA" id="ARBA00022679"/>
    </source>
</evidence>
<accession>A0A8J6N7C4</accession>
<proteinExistence type="inferred from homology"/>
<keyword evidence="8 12" id="KW-0275">Fatty acid biosynthesis</keyword>
<dbReference type="PANTHER" id="PTHR43091">
    <property type="entry name" value="3-OXOACYL-[ACYL-CARRIER-PROTEIN] SYNTHASE"/>
    <property type="match status" value="1"/>
</dbReference>
<feature type="active site" evidence="12">
    <location>
        <position position="281"/>
    </location>
</feature>
<dbReference type="EMBL" id="JACNLK010000027">
    <property type="protein sequence ID" value="MBC8208067.1"/>
    <property type="molecule type" value="Genomic_DNA"/>
</dbReference>
<dbReference type="Pfam" id="PF08541">
    <property type="entry name" value="ACP_syn_III_C"/>
    <property type="match status" value="1"/>
</dbReference>
<dbReference type="GO" id="GO:0005737">
    <property type="term" value="C:cytoplasm"/>
    <property type="evidence" value="ECO:0007669"/>
    <property type="project" value="UniProtKB-SubCell"/>
</dbReference>
<keyword evidence="9 12" id="KW-0511">Multifunctional enzyme</keyword>
<dbReference type="GO" id="GO:0004315">
    <property type="term" value="F:3-oxoacyl-[acyl-carrier-protein] synthase activity"/>
    <property type="evidence" value="ECO:0007669"/>
    <property type="project" value="InterPro"/>
</dbReference>
<evidence type="ECO:0000313" key="15">
    <source>
        <dbReference type="EMBL" id="MBC8208067.1"/>
    </source>
</evidence>
<organism evidence="15 16">
    <name type="scientific">Candidatus Desulfatifera sulfidica</name>
    <dbReference type="NCBI Taxonomy" id="2841691"/>
    <lineage>
        <taxon>Bacteria</taxon>
        <taxon>Pseudomonadati</taxon>
        <taxon>Thermodesulfobacteriota</taxon>
        <taxon>Desulfobulbia</taxon>
        <taxon>Desulfobulbales</taxon>
        <taxon>Desulfobulbaceae</taxon>
        <taxon>Candidatus Desulfatifera</taxon>
    </lineage>
</organism>
<evidence type="ECO:0000256" key="2">
    <source>
        <dbReference type="ARBA" id="ARBA00008642"/>
    </source>
</evidence>
<comment type="similarity">
    <text evidence="2 12">Belongs to the thiolase-like superfamily. FabH family.</text>
</comment>
<evidence type="ECO:0000256" key="8">
    <source>
        <dbReference type="ARBA" id="ARBA00023160"/>
    </source>
</evidence>
<keyword evidence="5 12" id="KW-0808">Transferase</keyword>
<dbReference type="FunFam" id="3.40.47.10:FF:000004">
    <property type="entry name" value="3-oxoacyl-[acyl-carrier-protein] synthase 3"/>
    <property type="match status" value="1"/>
</dbReference>
<dbReference type="InterPro" id="IPR004655">
    <property type="entry name" value="FabH"/>
</dbReference>
<feature type="domain" description="Beta-ketoacyl-[acyl-carrier-protein] synthase III N-terminal" evidence="14">
    <location>
        <begin position="106"/>
        <end position="184"/>
    </location>
</feature>
<keyword evidence="6 12" id="KW-0276">Fatty acid metabolism</keyword>
<dbReference type="HAMAP" id="MF_01815">
    <property type="entry name" value="FabH"/>
    <property type="match status" value="1"/>
</dbReference>
<dbReference type="GO" id="GO:0006633">
    <property type="term" value="P:fatty acid biosynthetic process"/>
    <property type="evidence" value="ECO:0007669"/>
    <property type="project" value="UniProtKB-UniRule"/>
</dbReference>
<keyword evidence="4 12" id="KW-0444">Lipid biosynthesis</keyword>
<protein>
    <recommendedName>
        <fullName evidence="3 12">Beta-ketoacyl-[acyl-carrier-protein] synthase III</fullName>
        <shortName evidence="12">Beta-ketoacyl-ACP synthase III</shortName>
        <shortName evidence="12">KAS III</shortName>
        <ecNumber evidence="3 12">2.3.1.180</ecNumber>
    </recommendedName>
    <alternativeName>
        <fullName evidence="12">3-oxoacyl-[acyl-carrier-protein] synthase 3</fullName>
    </alternativeName>
    <alternativeName>
        <fullName evidence="12">3-oxoacyl-[acyl-carrier-protein] synthase III</fullName>
    </alternativeName>
</protein>
<dbReference type="UniPathway" id="UPA00094"/>
<comment type="domain">
    <text evidence="12">The last Arg residue of the ACP-binding site is essential for the weak association between ACP/AcpP and FabH.</text>
</comment>
<comment type="subcellular location">
    <subcellularLocation>
        <location evidence="12">Cytoplasm</location>
    </subcellularLocation>
</comment>
<feature type="domain" description="Beta-ketoacyl-[acyl-carrier-protein] synthase III C-terminal" evidence="13">
    <location>
        <begin position="235"/>
        <end position="324"/>
    </location>
</feature>
<dbReference type="NCBIfam" id="TIGR00747">
    <property type="entry name" value="fabH"/>
    <property type="match status" value="1"/>
</dbReference>
<dbReference type="CDD" id="cd00830">
    <property type="entry name" value="KAS_III"/>
    <property type="match status" value="1"/>
</dbReference>
<feature type="active site" evidence="12">
    <location>
        <position position="112"/>
    </location>
</feature>
<comment type="function">
    <text evidence="12">Catalyzes the condensation reaction of fatty acid synthesis by the addition to an acyl acceptor of two carbons from malonyl-ACP. Catalyzes the first condensation reaction which initiates fatty acid synthesis and may therefore play a role in governing the total rate of fatty acid production. Possesses both acetoacetyl-ACP synthase and acetyl transacylase activities. Its substrate specificity determines the biosynthesis of branched-chain and/or straight-chain of fatty acids.</text>
</comment>
<evidence type="ECO:0000259" key="14">
    <source>
        <dbReference type="Pfam" id="PF08545"/>
    </source>
</evidence>
<dbReference type="GO" id="GO:0033818">
    <property type="term" value="F:beta-ketoacyl-acyl-carrier-protein synthase III activity"/>
    <property type="evidence" value="ECO:0007669"/>
    <property type="project" value="UniProtKB-UniRule"/>
</dbReference>
<dbReference type="InterPro" id="IPR016039">
    <property type="entry name" value="Thiolase-like"/>
</dbReference>
<keyword evidence="10 12" id="KW-0012">Acyltransferase</keyword>
<keyword evidence="12" id="KW-0963">Cytoplasm</keyword>
<evidence type="ECO:0000256" key="12">
    <source>
        <dbReference type="HAMAP-Rule" id="MF_01815"/>
    </source>
</evidence>
<evidence type="ECO:0000256" key="1">
    <source>
        <dbReference type="ARBA" id="ARBA00005194"/>
    </source>
</evidence>
<dbReference type="Pfam" id="PF08545">
    <property type="entry name" value="ACP_syn_III"/>
    <property type="match status" value="1"/>
</dbReference>
<gene>
    <name evidence="12" type="primary">fabH</name>
    <name evidence="15" type="ORF">H8E79_02730</name>
</gene>
<feature type="active site" evidence="12">
    <location>
        <position position="251"/>
    </location>
</feature>
<evidence type="ECO:0000256" key="7">
    <source>
        <dbReference type="ARBA" id="ARBA00023098"/>
    </source>
</evidence>